<sequence length="66" mass="6161">MTAAVLGALALGCAQPGTGDGDASPLRSAGPSPSIAPPTPAGNAGDGAPQVTGAAAEFGCLEPYTH</sequence>
<protein>
    <submittedName>
        <fullName evidence="2">Uncharacterized protein</fullName>
    </submittedName>
</protein>
<gene>
    <name evidence="2" type="ORF">Ate02nite_56090</name>
</gene>
<evidence type="ECO:0000256" key="1">
    <source>
        <dbReference type="SAM" id="MobiDB-lite"/>
    </source>
</evidence>
<accession>A0A919TV24</accession>
<name>A0A919TV24_9ACTN</name>
<reference evidence="2" key="1">
    <citation type="submission" date="2021-01" db="EMBL/GenBank/DDBJ databases">
        <title>Whole genome shotgun sequence of Actinoplanes tereljensis NBRC 105297.</title>
        <authorList>
            <person name="Komaki H."/>
            <person name="Tamura T."/>
        </authorList>
    </citation>
    <scope>NUCLEOTIDE SEQUENCE</scope>
    <source>
        <strain evidence="2">NBRC 105297</strain>
    </source>
</reference>
<dbReference type="Proteomes" id="UP000623608">
    <property type="component" value="Unassembled WGS sequence"/>
</dbReference>
<keyword evidence="3" id="KW-1185">Reference proteome</keyword>
<organism evidence="2 3">
    <name type="scientific">Paractinoplanes tereljensis</name>
    <dbReference type="NCBI Taxonomy" id="571912"/>
    <lineage>
        <taxon>Bacteria</taxon>
        <taxon>Bacillati</taxon>
        <taxon>Actinomycetota</taxon>
        <taxon>Actinomycetes</taxon>
        <taxon>Micromonosporales</taxon>
        <taxon>Micromonosporaceae</taxon>
        <taxon>Paractinoplanes</taxon>
    </lineage>
</organism>
<evidence type="ECO:0000313" key="2">
    <source>
        <dbReference type="EMBL" id="GIF22879.1"/>
    </source>
</evidence>
<feature type="region of interest" description="Disordered" evidence="1">
    <location>
        <begin position="13"/>
        <end position="50"/>
    </location>
</feature>
<dbReference type="AlphaFoldDB" id="A0A919TV24"/>
<proteinExistence type="predicted"/>
<evidence type="ECO:0000313" key="3">
    <source>
        <dbReference type="Proteomes" id="UP000623608"/>
    </source>
</evidence>
<dbReference type="EMBL" id="BOMY01000036">
    <property type="protein sequence ID" value="GIF22879.1"/>
    <property type="molecule type" value="Genomic_DNA"/>
</dbReference>
<comment type="caution">
    <text evidence="2">The sequence shown here is derived from an EMBL/GenBank/DDBJ whole genome shotgun (WGS) entry which is preliminary data.</text>
</comment>